<dbReference type="Pfam" id="PF02384">
    <property type="entry name" value="N6_Mtase"/>
    <property type="match status" value="1"/>
</dbReference>
<proteinExistence type="predicted"/>
<reference evidence="4 5" key="1">
    <citation type="submission" date="2020-04" db="EMBL/GenBank/DDBJ databases">
        <title>MicrobeNet Type strains.</title>
        <authorList>
            <person name="Nicholson A.C."/>
        </authorList>
    </citation>
    <scope>NUCLEOTIDE SEQUENCE [LARGE SCALE GENOMIC DNA]</scope>
    <source>
        <strain evidence="4 5">ATCC 700731</strain>
    </source>
</reference>
<dbReference type="PANTHER" id="PTHR42998:SF1">
    <property type="entry name" value="TYPE I RESTRICTION ENZYME HINDI METHYLASE SUBUNIT"/>
    <property type="match status" value="1"/>
</dbReference>
<dbReference type="SUPFAM" id="SSF53335">
    <property type="entry name" value="S-adenosyl-L-methionine-dependent methyltransferases"/>
    <property type="match status" value="1"/>
</dbReference>
<gene>
    <name evidence="4" type="ORF">HGA11_31545</name>
</gene>
<dbReference type="GO" id="GO:0008170">
    <property type="term" value="F:N-methyltransferase activity"/>
    <property type="evidence" value="ECO:0007669"/>
    <property type="project" value="InterPro"/>
</dbReference>
<accession>A0A7X6MWF2</accession>
<name>A0A7X6MWF2_9MYCO</name>
<keyword evidence="2" id="KW-0238">DNA-binding</keyword>
<organism evidence="4 5">
    <name type="scientific">Mycolicibacterium septicum DSM 44393</name>
    <dbReference type="NCBI Taxonomy" id="1341646"/>
    <lineage>
        <taxon>Bacteria</taxon>
        <taxon>Bacillati</taxon>
        <taxon>Actinomycetota</taxon>
        <taxon>Actinomycetes</taxon>
        <taxon>Mycobacteriales</taxon>
        <taxon>Mycobacteriaceae</taxon>
        <taxon>Mycolicibacterium</taxon>
    </lineage>
</organism>
<dbReference type="EMBL" id="JAAXPJ010000020">
    <property type="protein sequence ID" value="NKZ15514.1"/>
    <property type="molecule type" value="Genomic_DNA"/>
</dbReference>
<dbReference type="GO" id="GO:0032259">
    <property type="term" value="P:methylation"/>
    <property type="evidence" value="ECO:0007669"/>
    <property type="project" value="UniProtKB-KW"/>
</dbReference>
<evidence type="ECO:0000256" key="1">
    <source>
        <dbReference type="ARBA" id="ARBA00022747"/>
    </source>
</evidence>
<dbReference type="Gene3D" id="3.40.50.150">
    <property type="entry name" value="Vaccinia Virus protein VP39"/>
    <property type="match status" value="1"/>
</dbReference>
<dbReference type="Gene3D" id="3.90.220.20">
    <property type="entry name" value="DNA methylase specificity domains"/>
    <property type="match status" value="2"/>
</dbReference>
<dbReference type="Proteomes" id="UP000518188">
    <property type="component" value="Unassembled WGS sequence"/>
</dbReference>
<dbReference type="InterPro" id="IPR052916">
    <property type="entry name" value="Type-I_RE_MTase_Subunit"/>
</dbReference>
<dbReference type="PRINTS" id="PR00507">
    <property type="entry name" value="N12N6MTFRASE"/>
</dbReference>
<feature type="domain" description="DNA methylase adenine-specific" evidence="3">
    <location>
        <begin position="63"/>
        <end position="311"/>
    </location>
</feature>
<evidence type="ECO:0000259" key="3">
    <source>
        <dbReference type="Pfam" id="PF02384"/>
    </source>
</evidence>
<dbReference type="GO" id="GO:0009307">
    <property type="term" value="P:DNA restriction-modification system"/>
    <property type="evidence" value="ECO:0007669"/>
    <property type="project" value="UniProtKB-KW"/>
</dbReference>
<dbReference type="SUPFAM" id="SSF116734">
    <property type="entry name" value="DNA methylase specificity domain"/>
    <property type="match status" value="1"/>
</dbReference>
<dbReference type="InterPro" id="IPR044946">
    <property type="entry name" value="Restrct_endonuc_typeI_TRD_sf"/>
</dbReference>
<dbReference type="RefSeq" id="WP_049924869.1">
    <property type="nucleotide sequence ID" value="NZ_HG322951.1"/>
</dbReference>
<dbReference type="GO" id="GO:0003677">
    <property type="term" value="F:DNA binding"/>
    <property type="evidence" value="ECO:0007669"/>
    <property type="project" value="UniProtKB-KW"/>
</dbReference>
<keyword evidence="1" id="KW-0680">Restriction system</keyword>
<keyword evidence="4" id="KW-0808">Transferase</keyword>
<dbReference type="PANTHER" id="PTHR42998">
    <property type="entry name" value="TYPE I RESTRICTION ENZYME HINDVIIP M PROTEIN-RELATED"/>
    <property type="match status" value="1"/>
</dbReference>
<dbReference type="InterPro" id="IPR029063">
    <property type="entry name" value="SAM-dependent_MTases_sf"/>
</dbReference>
<evidence type="ECO:0000256" key="2">
    <source>
        <dbReference type="ARBA" id="ARBA00023125"/>
    </source>
</evidence>
<keyword evidence="4" id="KW-0489">Methyltransferase</keyword>
<evidence type="ECO:0000313" key="5">
    <source>
        <dbReference type="Proteomes" id="UP000518188"/>
    </source>
</evidence>
<sequence length="591" mass="64474">MRVWAVLNTLRGSLTAEAVAELVLNLAVARKAGAPLPFEAEGVDPSALMQLERVLDEIPVSKLAEVVDFSLARLARSQGKVGAEFGFVGSRTTTMLAKLAASCKGGVLYDPACGIAAALVEAVERGASPDRIVGHDISIRALHIAEQRAVLHGIDLELTRTNVLTEDADPCLRARTVILEPPFSLKWDAPERLMDPRFDFGLPPRSNADTAWLQHAIAHLDDDGRAYVLGPVGTLFRGGVEGRIRTEMIRRGCVEAVVGLPGKLLPHTSIPLALWVLLRPSDVRPNETVLLIDASRATAPEDNVADWLTRSEARDGVPWVDVTVADLIDEDSVLLPQRWVDRTDNHPEDIAGNYLASWAAIRETVHNLQSAVTPTEVLRNPSKPRVLTVSNLIDQNVLELRMGRSKDRYVDAPDTLQNRFATASDVRDGTLRNAGLCTSFHDYPELTQRGDVLVTTMNTVRARVDDVGGHLPSTGVYRLRVSNREVLSPEYLAIVLAGPWNERFQGGTTIHRAPIKELEVPLVPLTEQQEITEAMRSVHSVLAGSARLEDNARSAAAAMLDALRYHVALLEPAGALGTSVQNGREESKENR</sequence>
<evidence type="ECO:0000313" key="4">
    <source>
        <dbReference type="EMBL" id="NKZ15514.1"/>
    </source>
</evidence>
<dbReference type="InterPro" id="IPR003356">
    <property type="entry name" value="DNA_methylase_A-5"/>
</dbReference>
<protein>
    <submittedName>
        <fullName evidence="4">N-6 DNA methylase</fullName>
    </submittedName>
</protein>
<comment type="caution">
    <text evidence="4">The sequence shown here is derived from an EMBL/GenBank/DDBJ whole genome shotgun (WGS) entry which is preliminary data.</text>
</comment>
<dbReference type="AlphaFoldDB" id="A0A7X6MWF2"/>